<reference evidence="23" key="1">
    <citation type="journal article" date="2004" name="Biochemistry">
        <title>Crystal structure of the C-terminal domain of the two-component system transmitter protein nitrogen regulator II (NRII; NtrB), regulator of nitrogen assimilation in Escherichia coli.</title>
        <authorList>
            <person name="Song Y."/>
            <person name="Peisach D."/>
            <person name="Pioszak A.A."/>
            <person name="Xu Z."/>
            <person name="Ninfa A.J."/>
        </authorList>
    </citation>
    <scope>NUCLEOTIDE SEQUENCE</scope>
</reference>
<accession>A0A8B6XAK2</accession>
<comment type="subcellular location">
    <subcellularLocation>
        <location evidence="2">Membrane</location>
    </subcellularLocation>
</comment>
<evidence type="ECO:0000256" key="12">
    <source>
        <dbReference type="ARBA" id="ARBA00023012"/>
    </source>
</evidence>
<keyword evidence="8" id="KW-0547">Nucleotide-binding</keyword>
<dbReference type="InterPro" id="IPR036097">
    <property type="entry name" value="HisK_dim/P_sf"/>
</dbReference>
<evidence type="ECO:0000256" key="19">
    <source>
        <dbReference type="SAM" id="Phobius"/>
    </source>
</evidence>
<feature type="modified residue" description="4-aspartylphosphate" evidence="17">
    <location>
        <position position="592"/>
    </location>
</feature>
<keyword evidence="14 19" id="KW-0472">Membrane</keyword>
<dbReference type="InterPro" id="IPR005467">
    <property type="entry name" value="His_kinase_dom"/>
</dbReference>
<reference evidence="23" key="5">
    <citation type="submission" date="2025-08" db="UniProtKB">
        <authorList>
            <consortium name="RefSeq"/>
        </authorList>
    </citation>
    <scope>IDENTIFICATION</scope>
</reference>
<evidence type="ECO:0000256" key="17">
    <source>
        <dbReference type="PROSITE-ProRule" id="PRU00169"/>
    </source>
</evidence>
<dbReference type="PRINTS" id="PR00344">
    <property type="entry name" value="BCTRLSENSOR"/>
</dbReference>
<evidence type="ECO:0000256" key="8">
    <source>
        <dbReference type="ARBA" id="ARBA00022741"/>
    </source>
</evidence>
<proteinExistence type="predicted"/>
<dbReference type="Pfam" id="PF00512">
    <property type="entry name" value="HisKA"/>
    <property type="match status" value="1"/>
</dbReference>
<dbReference type="FunFam" id="3.30.565.10:FF:000010">
    <property type="entry name" value="Sensor histidine kinase RcsC"/>
    <property type="match status" value="1"/>
</dbReference>
<dbReference type="CDD" id="cd17546">
    <property type="entry name" value="REC_hyHK_CKI1_RcsC-like"/>
    <property type="match status" value="1"/>
</dbReference>
<evidence type="ECO:0000256" key="10">
    <source>
        <dbReference type="ARBA" id="ARBA00022840"/>
    </source>
</evidence>
<keyword evidence="12" id="KW-0902">Two-component regulatory system</keyword>
<dbReference type="CDD" id="cd00082">
    <property type="entry name" value="HisKA"/>
    <property type="match status" value="1"/>
</dbReference>
<evidence type="ECO:0000313" key="22">
    <source>
        <dbReference type="Proteomes" id="UP000675920"/>
    </source>
</evidence>
<organism evidence="22 23">
    <name type="scientific">Derxia gummosa DSM 723</name>
    <dbReference type="NCBI Taxonomy" id="1121388"/>
    <lineage>
        <taxon>Bacteria</taxon>
        <taxon>Pseudomonadati</taxon>
        <taxon>Pseudomonadota</taxon>
        <taxon>Betaproteobacteria</taxon>
        <taxon>Burkholderiales</taxon>
        <taxon>Alcaligenaceae</taxon>
        <taxon>Derxia</taxon>
    </lineage>
</organism>
<reference evidence="23" key="2">
    <citation type="journal article" date="2004" name="Cell">
        <title>The Mechanism of Hsp90 regulation by the protein kinase-specific cochaperone p50(cdc37).</title>
        <authorList>
            <person name="Roe S.M."/>
            <person name="Ali M.M."/>
            <person name="Meyer P."/>
            <person name="Vaughan C.K."/>
            <person name="Panaretou B."/>
            <person name="Piper P.W."/>
            <person name="Prodromou C."/>
            <person name="Pearl L.H."/>
        </authorList>
    </citation>
    <scope>NUCLEOTIDE SEQUENCE</scope>
</reference>
<dbReference type="GO" id="GO:0016020">
    <property type="term" value="C:membrane"/>
    <property type="evidence" value="ECO:0007669"/>
    <property type="project" value="UniProtKB-SubCell"/>
</dbReference>
<reference evidence="23" key="3">
    <citation type="journal article" date="2004" name="Chem. Biol.">
        <title>Structure-activity relationships in purine-based inhibitor binding to HSP90 isoforms.</title>
        <authorList>
            <person name="Wright L."/>
            <person name="Barril X."/>
            <person name="Dymock B."/>
            <person name="Sheridan L."/>
            <person name="Surgenor A."/>
            <person name="Beswick M."/>
            <person name="Drysdale M."/>
            <person name="Collier A."/>
            <person name="Massey A."/>
            <person name="Davies N."/>
            <person name="Fink A."/>
            <person name="Fromont C."/>
            <person name="Aherne W."/>
            <person name="Boxall K."/>
            <person name="Sharp S."/>
            <person name="Workman P."/>
            <person name="Hubbard R.E."/>
        </authorList>
    </citation>
    <scope>NUCLEOTIDE SEQUENCE</scope>
</reference>
<keyword evidence="10 23" id="KW-0067">ATP-binding</keyword>
<dbReference type="InterPro" id="IPR004358">
    <property type="entry name" value="Sig_transdc_His_kin-like_C"/>
</dbReference>
<dbReference type="SMART" id="SM00448">
    <property type="entry name" value="REC"/>
    <property type="match status" value="1"/>
</dbReference>
<keyword evidence="6 19" id="KW-0812">Transmembrane</keyword>
<dbReference type="PANTHER" id="PTHR45339:SF1">
    <property type="entry name" value="HYBRID SIGNAL TRANSDUCTION HISTIDINE KINASE J"/>
    <property type="match status" value="1"/>
</dbReference>
<dbReference type="InterPro" id="IPR036890">
    <property type="entry name" value="HATPase_C_sf"/>
</dbReference>
<keyword evidence="5" id="KW-0808">Transferase</keyword>
<evidence type="ECO:0000256" key="7">
    <source>
        <dbReference type="ARBA" id="ARBA00022729"/>
    </source>
</evidence>
<dbReference type="InterPro" id="IPR001789">
    <property type="entry name" value="Sig_transdc_resp-reg_receiver"/>
</dbReference>
<evidence type="ECO:0000256" key="15">
    <source>
        <dbReference type="ARBA" id="ARBA00058004"/>
    </source>
</evidence>
<dbReference type="SMART" id="SM00387">
    <property type="entry name" value="HATPase_c"/>
    <property type="match status" value="1"/>
</dbReference>
<dbReference type="EC" id="2.7.13.3" evidence="3"/>
<evidence type="ECO:0000256" key="5">
    <source>
        <dbReference type="ARBA" id="ARBA00022679"/>
    </source>
</evidence>
<dbReference type="Proteomes" id="UP000675920">
    <property type="component" value="Unplaced"/>
</dbReference>
<feature type="region of interest" description="Disordered" evidence="18">
    <location>
        <begin position="517"/>
        <end position="536"/>
    </location>
</feature>
<comment type="function">
    <text evidence="15">Member of the two-component regulatory system BvgS/BvgA. Phosphorylates BvgA via a four-step phosphorelay in response to environmental signals.</text>
</comment>
<dbReference type="Pfam" id="PF02518">
    <property type="entry name" value="HATPase_c"/>
    <property type="match status" value="1"/>
</dbReference>
<dbReference type="Gene3D" id="1.10.287.130">
    <property type="match status" value="1"/>
</dbReference>
<dbReference type="FunFam" id="1.10.287.130:FF:000004">
    <property type="entry name" value="Ethylene receptor 1"/>
    <property type="match status" value="1"/>
</dbReference>
<dbReference type="SUPFAM" id="SSF52172">
    <property type="entry name" value="CheY-like"/>
    <property type="match status" value="1"/>
</dbReference>
<evidence type="ECO:0000256" key="1">
    <source>
        <dbReference type="ARBA" id="ARBA00000085"/>
    </source>
</evidence>
<evidence type="ECO:0000256" key="2">
    <source>
        <dbReference type="ARBA" id="ARBA00004370"/>
    </source>
</evidence>
<reference evidence="23" key="4">
    <citation type="journal article" date="2004" name="J. Biol. Chem.">
        <title>Ligand-induced conformational shift in the N-terminal domain of GRP94, an Hsp90 chaperone.</title>
        <authorList>
            <person name="Immormino R.M."/>
            <person name="Dollins D.E."/>
            <person name="Shaffer P.L."/>
            <person name="Soldano K.L."/>
            <person name="Walker M.A."/>
            <person name="Gewirth D.T."/>
        </authorList>
    </citation>
    <scope>NUCLEOTIDE SEQUENCE</scope>
</reference>
<dbReference type="GO" id="GO:0000155">
    <property type="term" value="F:phosphorelay sensor kinase activity"/>
    <property type="evidence" value="ECO:0007669"/>
    <property type="project" value="InterPro"/>
</dbReference>
<evidence type="ECO:0000259" key="20">
    <source>
        <dbReference type="PROSITE" id="PS50109"/>
    </source>
</evidence>
<feature type="transmembrane region" description="Helical" evidence="19">
    <location>
        <begin position="158"/>
        <end position="184"/>
    </location>
</feature>
<dbReference type="InterPro" id="IPR011006">
    <property type="entry name" value="CheY-like_superfamily"/>
</dbReference>
<keyword evidence="22" id="KW-1185">Reference proteome</keyword>
<evidence type="ECO:0000313" key="23">
    <source>
        <dbReference type="RefSeq" id="WP_051378977.1"/>
    </source>
</evidence>
<dbReference type="SUPFAM" id="SSF47384">
    <property type="entry name" value="Homodimeric domain of signal transducing histidine kinase"/>
    <property type="match status" value="1"/>
</dbReference>
<feature type="transmembrane region" description="Helical" evidence="19">
    <location>
        <begin position="42"/>
        <end position="69"/>
    </location>
</feature>
<dbReference type="AlphaFoldDB" id="A0A8B6XAK2"/>
<evidence type="ECO:0000256" key="14">
    <source>
        <dbReference type="ARBA" id="ARBA00023136"/>
    </source>
</evidence>
<feature type="domain" description="Response regulatory" evidence="21">
    <location>
        <begin position="543"/>
        <end position="662"/>
    </location>
</feature>
<dbReference type="PANTHER" id="PTHR45339">
    <property type="entry name" value="HYBRID SIGNAL TRANSDUCTION HISTIDINE KINASE J"/>
    <property type="match status" value="1"/>
</dbReference>
<dbReference type="RefSeq" id="WP_051378977.1">
    <property type="nucleotide sequence ID" value="NZ_KI519499.1"/>
</dbReference>
<dbReference type="InterPro" id="IPR003594">
    <property type="entry name" value="HATPase_dom"/>
</dbReference>
<evidence type="ECO:0000256" key="11">
    <source>
        <dbReference type="ARBA" id="ARBA00022989"/>
    </source>
</evidence>
<dbReference type="Pfam" id="PF00072">
    <property type="entry name" value="Response_reg"/>
    <property type="match status" value="1"/>
</dbReference>
<evidence type="ECO:0000256" key="9">
    <source>
        <dbReference type="ARBA" id="ARBA00022777"/>
    </source>
</evidence>
<evidence type="ECO:0000256" key="6">
    <source>
        <dbReference type="ARBA" id="ARBA00022692"/>
    </source>
</evidence>
<dbReference type="PROSITE" id="PS50109">
    <property type="entry name" value="HIS_KIN"/>
    <property type="match status" value="1"/>
</dbReference>
<sequence length="671" mass="71734">MTKNPPRLPPHPPIEARLRAELLSSGLQQARASSASFAASRLAIAAIGLLNGIVVESLMVAIATLAVVVHRVHLLKRFPPIGIDPAEQRPVVRTMELNCALNSAISLFAVATIERHVPMQQGMLILVILAVSLTVAGQYTALIGRCFVIYMIPHLLAIGLAGLLGPPVLLVVAATLLPMLFFTLRRSSTQFREMVENSIRQRMELVDANAALTEARDGAEAASRAKSQFLASMSHEIRTPLNGVLGTLDMLRRSRLDPKQRHMVETAASSSDQLLHVLNEVLDLSKIEAGRMEIEPVPVVPGAIAQAAVNLFNASARSRQIELRCEAAPDLPRLVLLDPARTRQVLLNLIGNAIKFTERGGVTVRVRRLSDGPDRLDRLRFEVADTGIGMTPDALGRLFEPFTQVDQSNRRRHGGSGLGLAISRRLAEAMAGSLDAISTAGIGSTFRFDLPLVEPDPLAWAHCPPPAPSPATAASPAPSPAGFVGLPGGADEAGYPQTNIGATQFGPLDFGPSRFVPLGDEPADSATGPADPGTLPPALRPARVLLVEDNVVNRLLASTMLEQLGLDVTEAEDGETGCELARRERYDLVLMDCQMPGMDGFATTAGIREDEHRRGMTRVPIVALTASAMPGDADACLRAGMDGYLSKPYTLDQLRAVLAPWLGAEPSALRA</sequence>
<keyword evidence="4 17" id="KW-0597">Phosphoprotein</keyword>
<comment type="catalytic activity">
    <reaction evidence="1">
        <text>ATP + protein L-histidine = ADP + protein N-phospho-L-histidine.</text>
        <dbReference type="EC" id="2.7.13.3"/>
    </reaction>
</comment>
<feature type="domain" description="Histidine kinase" evidence="20">
    <location>
        <begin position="232"/>
        <end position="454"/>
    </location>
</feature>
<evidence type="ECO:0000256" key="3">
    <source>
        <dbReference type="ARBA" id="ARBA00012438"/>
    </source>
</evidence>
<evidence type="ECO:0000259" key="21">
    <source>
        <dbReference type="PROSITE" id="PS50110"/>
    </source>
</evidence>
<dbReference type="Gene3D" id="3.30.565.10">
    <property type="entry name" value="Histidine kinase-like ATPase, C-terminal domain"/>
    <property type="match status" value="1"/>
</dbReference>
<dbReference type="GO" id="GO:0005524">
    <property type="term" value="F:ATP binding"/>
    <property type="evidence" value="ECO:0007669"/>
    <property type="project" value="UniProtKB-KW"/>
</dbReference>
<keyword evidence="7" id="KW-0732">Signal</keyword>
<dbReference type="Gene3D" id="3.40.50.2300">
    <property type="match status" value="1"/>
</dbReference>
<dbReference type="InterPro" id="IPR003661">
    <property type="entry name" value="HisK_dim/P_dom"/>
</dbReference>
<keyword evidence="11 19" id="KW-1133">Transmembrane helix</keyword>
<name>A0A8B6XAK2_9BURK</name>
<dbReference type="SMART" id="SM00388">
    <property type="entry name" value="HisKA"/>
    <property type="match status" value="1"/>
</dbReference>
<protein>
    <recommendedName>
        <fullName evidence="16">Virulence sensor protein BvgS</fullName>
        <ecNumber evidence="3">2.7.13.3</ecNumber>
    </recommendedName>
</protein>
<evidence type="ECO:0000256" key="13">
    <source>
        <dbReference type="ARBA" id="ARBA00023026"/>
    </source>
</evidence>
<dbReference type="OrthoDB" id="8570858at2"/>
<keyword evidence="9" id="KW-0418">Kinase</keyword>
<evidence type="ECO:0000256" key="18">
    <source>
        <dbReference type="SAM" id="MobiDB-lite"/>
    </source>
</evidence>
<evidence type="ECO:0000256" key="4">
    <source>
        <dbReference type="ARBA" id="ARBA00022553"/>
    </source>
</evidence>
<dbReference type="PROSITE" id="PS50110">
    <property type="entry name" value="RESPONSE_REGULATORY"/>
    <property type="match status" value="1"/>
</dbReference>
<dbReference type="SUPFAM" id="SSF55874">
    <property type="entry name" value="ATPase domain of HSP90 chaperone/DNA topoisomerase II/histidine kinase"/>
    <property type="match status" value="1"/>
</dbReference>
<dbReference type="CDD" id="cd16922">
    <property type="entry name" value="HATPase_EvgS-ArcB-TorS-like"/>
    <property type="match status" value="1"/>
</dbReference>
<evidence type="ECO:0000256" key="16">
    <source>
        <dbReference type="ARBA" id="ARBA00070152"/>
    </source>
</evidence>
<keyword evidence="13" id="KW-0843">Virulence</keyword>
<feature type="transmembrane region" description="Helical" evidence="19">
    <location>
        <begin position="124"/>
        <end position="152"/>
    </location>
</feature>